<dbReference type="Pfam" id="PF00532">
    <property type="entry name" value="Peripla_BP_1"/>
    <property type="match status" value="1"/>
</dbReference>
<feature type="chain" id="PRO_5047449128" evidence="4">
    <location>
        <begin position="26"/>
        <end position="341"/>
    </location>
</feature>
<dbReference type="EMBL" id="JAIRBT010000020">
    <property type="protein sequence ID" value="MBZ6067352.1"/>
    <property type="molecule type" value="Genomic_DNA"/>
</dbReference>
<dbReference type="InterPro" id="IPR028082">
    <property type="entry name" value="Peripla_BP_I"/>
</dbReference>
<proteinExistence type="inferred from homology"/>
<dbReference type="CDD" id="cd06306">
    <property type="entry name" value="PBP1_TorT-like"/>
    <property type="match status" value="1"/>
</dbReference>
<gene>
    <name evidence="6" type="primary">torT</name>
    <name evidence="6" type="ORF">LA374_14205</name>
</gene>
<evidence type="ECO:0000256" key="2">
    <source>
        <dbReference type="ARBA" id="ARBA00007639"/>
    </source>
</evidence>
<evidence type="ECO:0000313" key="7">
    <source>
        <dbReference type="Proteomes" id="UP000774958"/>
    </source>
</evidence>
<organism evidence="6 7">
    <name type="scientific">Aeromonas schubertii</name>
    <dbReference type="NCBI Taxonomy" id="652"/>
    <lineage>
        <taxon>Bacteria</taxon>
        <taxon>Pseudomonadati</taxon>
        <taxon>Pseudomonadota</taxon>
        <taxon>Gammaproteobacteria</taxon>
        <taxon>Aeromonadales</taxon>
        <taxon>Aeromonadaceae</taxon>
        <taxon>Aeromonas</taxon>
    </lineage>
</organism>
<dbReference type="SUPFAM" id="SSF53822">
    <property type="entry name" value="Periplasmic binding protein-like I"/>
    <property type="match status" value="1"/>
</dbReference>
<dbReference type="NCBIfam" id="TIGR02955">
    <property type="entry name" value="TMAO_TorT"/>
    <property type="match status" value="1"/>
</dbReference>
<sequence length="341" mass="36525">MRSRNLLTLLAASLALVSPTSPARAASPLDGWTPPVRATRPYLLCALYPHLRDAYWLSVNQGMVEEARRLGVRLEVQEAGGYEAQEEQQRQIAGCQAQGADAILLGSVTPDALAGTIRASRVPVFGVVNALAPGLAVAEVGVDWAEMGARIGQWLARRHPAGSPAVRVALFPGPAERGGNNLVEPAFANAIEGSAVTLVTTRRGDNSREIQRTLVQQVLRQYPDLDYLVGGAIAAEVAMSELSGRPRPAIAATYFSHGVQRGLLRGRILVANSDQMRLQGRLAVAQAVCLLNQPDASEARCPRHLAPPILTLERALPDTRDSLSDGDFRPVYRIASEESGP</sequence>
<keyword evidence="3 4" id="KW-0732">Signal</keyword>
<name>A0ABS7VDA8_9GAMM</name>
<evidence type="ECO:0000313" key="6">
    <source>
        <dbReference type="EMBL" id="MBZ6067352.1"/>
    </source>
</evidence>
<dbReference type="PANTHER" id="PTHR46847">
    <property type="entry name" value="D-ALLOSE-BINDING PERIPLASMIC PROTEIN-RELATED"/>
    <property type="match status" value="1"/>
</dbReference>
<evidence type="ECO:0000256" key="4">
    <source>
        <dbReference type="SAM" id="SignalP"/>
    </source>
</evidence>
<dbReference type="Gene3D" id="3.40.50.2300">
    <property type="match status" value="2"/>
</dbReference>
<comment type="subcellular location">
    <subcellularLocation>
        <location evidence="1">Cell envelope</location>
    </subcellularLocation>
</comment>
<comment type="caution">
    <text evidence="6">The sequence shown here is derived from an EMBL/GenBank/DDBJ whole genome shotgun (WGS) entry which is preliminary data.</text>
</comment>
<keyword evidence="7" id="KW-1185">Reference proteome</keyword>
<protein>
    <submittedName>
        <fullName evidence="6">TMAO reductase system periplasmic protein TorT</fullName>
    </submittedName>
</protein>
<dbReference type="NCBIfam" id="NF008185">
    <property type="entry name" value="PRK10936.1"/>
    <property type="match status" value="1"/>
</dbReference>
<comment type="similarity">
    <text evidence="2">Belongs to the bacterial solute-binding protein 2 family.</text>
</comment>
<feature type="domain" description="Periplasmic binding protein/LacI sugar binding" evidence="5">
    <location>
        <begin position="44"/>
        <end position="287"/>
    </location>
</feature>
<dbReference type="Proteomes" id="UP000774958">
    <property type="component" value="Unassembled WGS sequence"/>
</dbReference>
<accession>A0ABS7VDA8</accession>
<feature type="signal peptide" evidence="4">
    <location>
        <begin position="1"/>
        <end position="25"/>
    </location>
</feature>
<dbReference type="InterPro" id="IPR001761">
    <property type="entry name" value="Peripla_BP/Lac1_sug-bd_dom"/>
</dbReference>
<evidence type="ECO:0000256" key="1">
    <source>
        <dbReference type="ARBA" id="ARBA00004196"/>
    </source>
</evidence>
<evidence type="ECO:0000259" key="5">
    <source>
        <dbReference type="Pfam" id="PF00532"/>
    </source>
</evidence>
<evidence type="ECO:0000256" key="3">
    <source>
        <dbReference type="ARBA" id="ARBA00022729"/>
    </source>
</evidence>
<dbReference type="InterPro" id="IPR014301">
    <property type="entry name" value="TMAO_TorT"/>
</dbReference>
<reference evidence="6 7" key="1">
    <citation type="submission" date="2021-09" db="EMBL/GenBank/DDBJ databases">
        <title>Aeromonas schubertii isolated from Asian sea bass.</title>
        <authorList>
            <person name="Pinpimai K."/>
        </authorList>
    </citation>
    <scope>NUCLEOTIDE SEQUENCE [LARGE SCALE GENOMIC DNA]</scope>
    <source>
        <strain evidence="6 7">CHULA2021a</strain>
    </source>
</reference>
<dbReference type="PANTHER" id="PTHR46847:SF1">
    <property type="entry name" value="D-ALLOSE-BINDING PERIPLASMIC PROTEIN-RELATED"/>
    <property type="match status" value="1"/>
</dbReference>
<dbReference type="RefSeq" id="WP_224163225.1">
    <property type="nucleotide sequence ID" value="NZ_JAIRBT010000020.1"/>
</dbReference>